<feature type="transmembrane region" description="Helical" evidence="9">
    <location>
        <begin position="1607"/>
        <end position="1629"/>
    </location>
</feature>
<evidence type="ECO:0000256" key="3">
    <source>
        <dbReference type="ARBA" id="ARBA00022737"/>
    </source>
</evidence>
<evidence type="ECO:0000313" key="13">
    <source>
        <dbReference type="Proteomes" id="UP000075886"/>
    </source>
</evidence>
<dbReference type="PANTHER" id="PTHR24026">
    <property type="entry name" value="FAT ATYPICAL CADHERIN-RELATED"/>
    <property type="match status" value="1"/>
</dbReference>
<feature type="domain" description="Cadherin" evidence="11">
    <location>
        <begin position="624"/>
        <end position="761"/>
    </location>
</feature>
<keyword evidence="5 9" id="KW-1133">Transmembrane helix</keyword>
<evidence type="ECO:0000256" key="10">
    <source>
        <dbReference type="SAM" id="SignalP"/>
    </source>
</evidence>
<evidence type="ECO:0000256" key="9">
    <source>
        <dbReference type="SAM" id="Phobius"/>
    </source>
</evidence>
<sequence>MKCGANDSHMLLSVLLLLLLPVGLQWATMVECQQWSEPKFVTGNEENISLAEFNDQILQQDVWMVEDMEAPFVLVYLNYQGSPDPELTQAHSTLGAELNRATDGRWSVMITRHQDYEVHLRTRFILISIDRPSYPYTIVVNLVNVLDNSPVMTAEGSCQIEELRENFVSDCLYNVFHADGFDENGIRNSSTNELSFEIDNASGADEHFEYVLASEQHPQPRYNKRYNLRVKKQLDYTEKAIFNFITTVYDLDRTHSFQMNTIVQVRNVDSRPPIFSRPFTTERIPEKKTYTTTVIAIDRDTEVNKPICYELQTVEPNYQKYFEIGQTNGVLVVHPIDRDTEQNELYTFTIMAYKCHNKLLNTTSEGAIILEDINDNFPEIDLRPTELEFWENTVMELSFEHFTINDRDLGEHARYTVRLAETVGSNGQQESTSFTIIPSSGYQLVSFTINIIDATRLDYELPDRQTFLLHITAQEPIEPTHVNTQTVTIRLKNWNDEVPKFGSENYRTSVLETIGTDVLLAKVSVTDRDIDDGIRLIVLGRLAESLEIAELPVATDPTSSDPMYEFEIRTKQENIFDYNTANEVIVQLQAEDTLRTAKNEPIHQIFSQLTITVIDVNNKPPSITLPRGTMHIMENSPAESTVNIGEDDVAQIIGTDPDTAADLQFSIDWGSSYGTKSGVRAKAETYEDCFYIHEESVNRQRMIGTIRVNPAFAPRDVDYEMYDTLFLLVRLVDRNQTIMPNSVETMVTIQIGDENDNAPEFDKDTLTVVRSVKEQSDAGVTIGNIIAYDIDGPGNNEMSFSMVPLDSAHTDWMDIDQNGIITVKRDRAIDCDTPPTDVVLQNVTVSDWKWNTSHVFTIVLVDTNNKQPYHDPLPDDARVYKFEKIPSKTLIVQVDGKDRDRDLPYRTVSYEINYRDFPLLQRYFEVNSGGQVAVKENNDVLDRDGGLVDITINIVMVDNAGGFDIQNRVSTNIFLTLLDINDHYPELPEVAREELVLSEDVKKGHVIKADLTAADRDDKLTPNAMVNYNIRQLLPGRCCQRCPLELEALTIDTLPLTETDKALFSLVNVNEYSAELKVAEDLRGFYGTWTLQIEACDRGAEYKPVIELLEPAENKCTVRDYELEVEPYNYNTPSIVYPARNAQLRLKYEALSTGPLVDTNGTTLPNFLAIDDDGGDFGNVTFSLRSTDDNSNDHEVFRVHKVDEKTGILVLENPSAVLPFPKNYSVRHTAPAVDSITVIARDGGDKQSEAAIFIVFIDMTGEPAFLEPTFDTDFTENEEGLVERRQLPFAEDPKNAGLPPGVHTNVFYFIDEKYGNASHLFALDPVENVLRLAVLLDREDIPSHEIRIVATNNENGPPSTVAESSTALLVVRIKVNDVNDNPPVFQQRFYAAGITTNDRVQKPLFRVYAEDPDEDEIIRYEVVPGSGEAVGENLQTELPFQLHPDSGELTLTQKVQPNQKGYYQFTIIAFDRDDTHNDTVQAKVYIVSESNRVTFVFLNSVQEIDQPDVREFLSQQLSASYEMECNIDDIDQAVTERQEGASSALTDVRTHFILDNQAVEASVIQQRSSNRTFVTELKTLLRTRDLSLQDVPPTPESLTEADETLQIILIVVAAALGVLCIILFVAFFIKIRSLNRQLKALSATDFGSISSEMNGKPTRNVPTTNIFSIEGSNPVLNDNEFGRMGMGGGVYDDLSIQSEESDFNDMDKDIFSPKRKESLNPAFLEHIRQRSLNPMANGTDKTTDTGFGTGHKKLDETDDELSHRF</sequence>
<dbReference type="InterPro" id="IPR015919">
    <property type="entry name" value="Cadherin-like_sf"/>
</dbReference>
<dbReference type="FunFam" id="2.60.40.60:FF:000471">
    <property type="entry name" value="E-cadherin-like protein"/>
    <property type="match status" value="1"/>
</dbReference>
<dbReference type="STRING" id="69004.A0A182QNZ1"/>
<feature type="domain" description="Cadherin" evidence="11">
    <location>
        <begin position="381"/>
        <end position="501"/>
    </location>
</feature>
<reference evidence="12" key="2">
    <citation type="submission" date="2020-05" db="UniProtKB">
        <authorList>
            <consortium name="EnsemblMetazoa"/>
        </authorList>
    </citation>
    <scope>IDENTIFICATION</scope>
    <source>
        <strain evidence="12">FAR1</strain>
    </source>
</reference>
<feature type="domain" description="Cadherin" evidence="11">
    <location>
        <begin position="1386"/>
        <end position="1497"/>
    </location>
</feature>
<evidence type="ECO:0000256" key="2">
    <source>
        <dbReference type="ARBA" id="ARBA00022692"/>
    </source>
</evidence>
<evidence type="ECO:0000256" key="8">
    <source>
        <dbReference type="SAM" id="MobiDB-lite"/>
    </source>
</evidence>
<keyword evidence="13" id="KW-1185">Reference proteome</keyword>
<dbReference type="VEuPathDB" id="VectorBase:AFAF013986"/>
<dbReference type="Proteomes" id="UP000075886">
    <property type="component" value="Unassembled WGS sequence"/>
</dbReference>
<keyword evidence="4 7" id="KW-0106">Calcium</keyword>
<feature type="region of interest" description="Disordered" evidence="8">
    <location>
        <begin position="1729"/>
        <end position="1765"/>
    </location>
</feature>
<proteinExistence type="predicted"/>
<evidence type="ECO:0000256" key="4">
    <source>
        <dbReference type="ARBA" id="ARBA00022837"/>
    </source>
</evidence>
<feature type="compositionally biased region" description="Basic and acidic residues" evidence="8">
    <location>
        <begin position="1752"/>
        <end position="1765"/>
    </location>
</feature>
<organism evidence="12 13">
    <name type="scientific">Anopheles farauti</name>
    <dbReference type="NCBI Taxonomy" id="69004"/>
    <lineage>
        <taxon>Eukaryota</taxon>
        <taxon>Metazoa</taxon>
        <taxon>Ecdysozoa</taxon>
        <taxon>Arthropoda</taxon>
        <taxon>Hexapoda</taxon>
        <taxon>Insecta</taxon>
        <taxon>Pterygota</taxon>
        <taxon>Neoptera</taxon>
        <taxon>Endopterygota</taxon>
        <taxon>Diptera</taxon>
        <taxon>Nematocera</taxon>
        <taxon>Culicoidea</taxon>
        <taxon>Culicidae</taxon>
        <taxon>Anophelinae</taxon>
        <taxon>Anopheles</taxon>
    </lineage>
</organism>
<dbReference type="PROSITE" id="PS50268">
    <property type="entry name" value="CADHERIN_2"/>
    <property type="match status" value="10"/>
</dbReference>
<comment type="subcellular location">
    <subcellularLocation>
        <location evidence="1">Membrane</location>
    </subcellularLocation>
</comment>
<keyword evidence="10" id="KW-0732">Signal</keyword>
<dbReference type="Gene3D" id="2.60.40.60">
    <property type="entry name" value="Cadherins"/>
    <property type="match status" value="9"/>
</dbReference>
<evidence type="ECO:0000259" key="11">
    <source>
        <dbReference type="PROSITE" id="PS50268"/>
    </source>
</evidence>
<dbReference type="SMART" id="SM00112">
    <property type="entry name" value="CA"/>
    <property type="match status" value="8"/>
</dbReference>
<dbReference type="InterPro" id="IPR020894">
    <property type="entry name" value="Cadherin_CS"/>
</dbReference>
<dbReference type="PRINTS" id="PR00205">
    <property type="entry name" value="CADHERIN"/>
</dbReference>
<feature type="domain" description="Cadherin" evidence="11">
    <location>
        <begin position="1290"/>
        <end position="1385"/>
    </location>
</feature>
<dbReference type="EMBL" id="AXCN02000326">
    <property type="status" value="NOT_ANNOTATED_CDS"/>
    <property type="molecule type" value="Genomic_DNA"/>
</dbReference>
<feature type="domain" description="Cadherin" evidence="11">
    <location>
        <begin position="276"/>
        <end position="380"/>
    </location>
</feature>
<feature type="domain" description="Cadherin" evidence="11">
    <location>
        <begin position="502"/>
        <end position="623"/>
    </location>
</feature>
<reference evidence="13" key="1">
    <citation type="submission" date="2014-01" db="EMBL/GenBank/DDBJ databases">
        <title>The Genome Sequence of Anopheles farauti FAR1 (V2).</title>
        <authorList>
            <consortium name="The Broad Institute Genomics Platform"/>
            <person name="Neafsey D.E."/>
            <person name="Besansky N."/>
            <person name="Howell P."/>
            <person name="Walton C."/>
            <person name="Young S.K."/>
            <person name="Zeng Q."/>
            <person name="Gargeya S."/>
            <person name="Fitzgerald M."/>
            <person name="Haas B."/>
            <person name="Abouelleil A."/>
            <person name="Allen A.W."/>
            <person name="Alvarado L."/>
            <person name="Arachchi H.M."/>
            <person name="Berlin A.M."/>
            <person name="Chapman S.B."/>
            <person name="Gainer-Dewar J."/>
            <person name="Goldberg J."/>
            <person name="Griggs A."/>
            <person name="Gujja S."/>
            <person name="Hansen M."/>
            <person name="Howarth C."/>
            <person name="Imamovic A."/>
            <person name="Ireland A."/>
            <person name="Larimer J."/>
            <person name="McCowan C."/>
            <person name="Murphy C."/>
            <person name="Pearson M."/>
            <person name="Poon T.W."/>
            <person name="Priest M."/>
            <person name="Roberts A."/>
            <person name="Saif S."/>
            <person name="Shea T."/>
            <person name="Sisk P."/>
            <person name="Sykes S."/>
            <person name="Wortman J."/>
            <person name="Nusbaum C."/>
            <person name="Birren B."/>
        </authorList>
    </citation>
    <scope>NUCLEOTIDE SEQUENCE [LARGE SCALE GENOMIC DNA]</scope>
    <source>
        <strain evidence="13">FAR1</strain>
    </source>
</reference>
<dbReference type="InterPro" id="IPR002126">
    <property type="entry name" value="Cadherin-like_dom"/>
</dbReference>
<keyword evidence="2 9" id="KW-0812">Transmembrane</keyword>
<dbReference type="EnsemblMetazoa" id="AFAF013986-RA">
    <property type="protein sequence ID" value="AFAF013986-PA"/>
    <property type="gene ID" value="AFAF013986"/>
</dbReference>
<protein>
    <recommendedName>
        <fullName evidence="11">Cadherin domain-containing protein</fullName>
    </recommendedName>
</protein>
<dbReference type="GO" id="GO:0005886">
    <property type="term" value="C:plasma membrane"/>
    <property type="evidence" value="ECO:0007669"/>
    <property type="project" value="InterPro"/>
</dbReference>
<feature type="domain" description="Cadherin" evidence="11">
    <location>
        <begin position="1161"/>
        <end position="1270"/>
    </location>
</feature>
<evidence type="ECO:0000256" key="7">
    <source>
        <dbReference type="PROSITE-ProRule" id="PRU00043"/>
    </source>
</evidence>
<dbReference type="PANTHER" id="PTHR24026:SF133">
    <property type="entry name" value="CADHERIN-RELATED FAMILY MEMBER 2"/>
    <property type="match status" value="1"/>
</dbReference>
<evidence type="ECO:0000256" key="1">
    <source>
        <dbReference type="ARBA" id="ARBA00004370"/>
    </source>
</evidence>
<dbReference type="PROSITE" id="PS00232">
    <property type="entry name" value="CADHERIN_1"/>
    <property type="match status" value="2"/>
</dbReference>
<feature type="domain" description="Cadherin" evidence="11">
    <location>
        <begin position="883"/>
        <end position="987"/>
    </location>
</feature>
<dbReference type="GO" id="GO:0007156">
    <property type="term" value="P:homophilic cell adhesion via plasma membrane adhesion molecules"/>
    <property type="evidence" value="ECO:0007669"/>
    <property type="project" value="InterPro"/>
</dbReference>
<feature type="signal peptide" evidence="10">
    <location>
        <begin position="1"/>
        <end position="27"/>
    </location>
</feature>
<keyword evidence="6 9" id="KW-0472">Membrane</keyword>
<dbReference type="CDD" id="cd11304">
    <property type="entry name" value="Cadherin_repeat"/>
    <property type="match status" value="7"/>
</dbReference>
<dbReference type="SUPFAM" id="SSF49313">
    <property type="entry name" value="Cadherin-like"/>
    <property type="match status" value="7"/>
</dbReference>
<evidence type="ECO:0000313" key="12">
    <source>
        <dbReference type="EnsemblMetazoa" id="AFAF013986-PA"/>
    </source>
</evidence>
<feature type="domain" description="Cadherin" evidence="11">
    <location>
        <begin position="989"/>
        <end position="1135"/>
    </location>
</feature>
<feature type="domain" description="Cadherin" evidence="11">
    <location>
        <begin position="771"/>
        <end position="870"/>
    </location>
</feature>
<evidence type="ECO:0000256" key="6">
    <source>
        <dbReference type="ARBA" id="ARBA00023136"/>
    </source>
</evidence>
<name>A0A182QNZ1_9DIPT</name>
<evidence type="ECO:0000256" key="5">
    <source>
        <dbReference type="ARBA" id="ARBA00022989"/>
    </source>
</evidence>
<feature type="chain" id="PRO_5008133227" description="Cadherin domain-containing protein" evidence="10">
    <location>
        <begin position="28"/>
        <end position="1765"/>
    </location>
</feature>
<keyword evidence="3" id="KW-0677">Repeat</keyword>
<dbReference type="GO" id="GO:0005509">
    <property type="term" value="F:calcium ion binding"/>
    <property type="evidence" value="ECO:0007669"/>
    <property type="project" value="UniProtKB-UniRule"/>
</dbReference>
<accession>A0A182QNZ1</accession>